<keyword evidence="7 12" id="KW-0220">Diaminopimelate biosynthesis</keyword>
<dbReference type="HAMAP" id="MF_00418">
    <property type="entry name" value="DapA"/>
    <property type="match status" value="1"/>
</dbReference>
<dbReference type="SUPFAM" id="SSF51569">
    <property type="entry name" value="Aldolase"/>
    <property type="match status" value="1"/>
</dbReference>
<feature type="site" description="Part of a proton relay during catalysis" evidence="12">
    <location>
        <position position="108"/>
    </location>
</feature>
<evidence type="ECO:0000256" key="2">
    <source>
        <dbReference type="ARBA" id="ARBA00005120"/>
    </source>
</evidence>
<evidence type="ECO:0000256" key="9">
    <source>
        <dbReference type="ARBA" id="ARBA00023239"/>
    </source>
</evidence>
<dbReference type="RefSeq" id="WP_191707423.1">
    <property type="nucleotide sequence ID" value="NZ_JACSQA010000012.1"/>
</dbReference>
<comment type="function">
    <text evidence="1 12">Catalyzes the condensation of (S)-aspartate-beta-semialdehyde [(S)-ASA] and pyruvate to 4-hydroxy-tetrahydrodipicolinate (HTPA).</text>
</comment>
<evidence type="ECO:0000256" key="11">
    <source>
        <dbReference type="ARBA" id="ARBA00047836"/>
    </source>
</evidence>
<proteinExistence type="inferred from homology"/>
<evidence type="ECO:0000256" key="10">
    <source>
        <dbReference type="ARBA" id="ARBA00023270"/>
    </source>
</evidence>
<feature type="site" description="Part of a proton relay during catalysis" evidence="12">
    <location>
        <position position="45"/>
    </location>
</feature>
<keyword evidence="6 12" id="KW-0028">Amino-acid biosynthesis</keyword>
<comment type="subunit">
    <text evidence="12">Homotetramer; dimer of dimers.</text>
</comment>
<comment type="caution">
    <text evidence="14">The sequence shown here is derived from an EMBL/GenBank/DDBJ whole genome shotgun (WGS) entry which is preliminary data.</text>
</comment>
<comment type="similarity">
    <text evidence="3 12 13">Belongs to the DapA family.</text>
</comment>
<keyword evidence="5 12" id="KW-0963">Cytoplasm</keyword>
<feature type="binding site" evidence="12">
    <location>
        <position position="204"/>
    </location>
    <ligand>
        <name>pyruvate</name>
        <dbReference type="ChEBI" id="CHEBI:15361"/>
    </ligand>
</feature>
<protein>
    <recommendedName>
        <fullName evidence="4 12">4-hydroxy-tetrahydrodipicolinate synthase</fullName>
        <shortName evidence="12">HTPA synthase</shortName>
        <ecNumber evidence="4 12">4.3.3.7</ecNumber>
    </recommendedName>
</protein>
<dbReference type="PANTHER" id="PTHR12128:SF66">
    <property type="entry name" value="4-HYDROXY-2-OXOGLUTARATE ALDOLASE, MITOCHONDRIAL"/>
    <property type="match status" value="1"/>
</dbReference>
<reference evidence="14 15" key="1">
    <citation type="submission" date="2020-08" db="EMBL/GenBank/DDBJ databases">
        <title>A Genomic Blueprint of the Chicken Gut Microbiome.</title>
        <authorList>
            <person name="Gilroy R."/>
            <person name="Ravi A."/>
            <person name="Getino M."/>
            <person name="Pursley I."/>
            <person name="Horton D.L."/>
            <person name="Alikhan N.-F."/>
            <person name="Baker D."/>
            <person name="Gharbi K."/>
            <person name="Hall N."/>
            <person name="Watson M."/>
            <person name="Adriaenssens E.M."/>
            <person name="Foster-Nyarko E."/>
            <person name="Jarju S."/>
            <person name="Secka A."/>
            <person name="Antonio M."/>
            <person name="Oren A."/>
            <person name="Chaudhuri R."/>
            <person name="La Ragione R.M."/>
            <person name="Hildebrand F."/>
            <person name="Pallen M.J."/>
        </authorList>
    </citation>
    <scope>NUCLEOTIDE SEQUENCE [LARGE SCALE GENOMIC DNA]</scope>
    <source>
        <strain evidence="14 15">Re31</strain>
    </source>
</reference>
<comment type="catalytic activity">
    <reaction evidence="11 12">
        <text>L-aspartate 4-semialdehyde + pyruvate = (2S,4S)-4-hydroxy-2,3,4,5-tetrahydrodipicolinate + H2O + H(+)</text>
        <dbReference type="Rhea" id="RHEA:34171"/>
        <dbReference type="ChEBI" id="CHEBI:15361"/>
        <dbReference type="ChEBI" id="CHEBI:15377"/>
        <dbReference type="ChEBI" id="CHEBI:15378"/>
        <dbReference type="ChEBI" id="CHEBI:67139"/>
        <dbReference type="ChEBI" id="CHEBI:537519"/>
        <dbReference type="EC" id="4.3.3.7"/>
    </reaction>
</comment>
<dbReference type="CDD" id="cd00950">
    <property type="entry name" value="DHDPS"/>
    <property type="match status" value="1"/>
</dbReference>
<feature type="active site" description="Proton donor/acceptor" evidence="12">
    <location>
        <position position="134"/>
    </location>
</feature>
<sequence>MNFGKILTAMVTPFNEQEEIDWNATENLINYLLANGTDALVISGTTGESPTLTEDEKVELFKFTVKVVDGRVPVIAGTGSYNTRASIELTKQAENVGVDGIMLVTPYYNKPSQEGLYQHFKAIAEETSLPIILYNVPGRSIVSLSVETIVRLSAIPNIVAIKEASGNLDAMTEIIEKTPGNFSLYSGDDGLTLPVLSIGGAGVISVASHIVGQEMQAMIKKFLIGNINEAAKDHRKLLPIMKALFATPNPTSVKAALNLNGIPVGGVRLPMVPLNKFELKALENILNTLNPLNVQHKILS</sequence>
<keyword evidence="9 12" id="KW-0456">Lyase</keyword>
<gene>
    <name evidence="12 14" type="primary">dapA</name>
    <name evidence="14" type="ORF">H9636_09770</name>
</gene>
<keyword evidence="8 12" id="KW-0457">Lysine biosynthesis</keyword>
<dbReference type="InterPro" id="IPR005263">
    <property type="entry name" value="DapA"/>
</dbReference>
<feature type="binding site" evidence="12">
    <location>
        <position position="46"/>
    </location>
    <ligand>
        <name>pyruvate</name>
        <dbReference type="ChEBI" id="CHEBI:15361"/>
    </ligand>
</feature>
<dbReference type="SMART" id="SM01130">
    <property type="entry name" value="DHDPS"/>
    <property type="match status" value="1"/>
</dbReference>
<dbReference type="NCBIfam" id="TIGR00674">
    <property type="entry name" value="dapA"/>
    <property type="match status" value="1"/>
</dbReference>
<name>A0ABR8XCI7_9BACL</name>
<evidence type="ECO:0000256" key="7">
    <source>
        <dbReference type="ARBA" id="ARBA00022915"/>
    </source>
</evidence>
<dbReference type="InterPro" id="IPR020624">
    <property type="entry name" value="Schiff_base-form_aldolases_CS"/>
</dbReference>
<organism evidence="14 15">
    <name type="scientific">Ureibacillus galli</name>
    <dbReference type="NCBI Taxonomy" id="2762222"/>
    <lineage>
        <taxon>Bacteria</taxon>
        <taxon>Bacillati</taxon>
        <taxon>Bacillota</taxon>
        <taxon>Bacilli</taxon>
        <taxon>Bacillales</taxon>
        <taxon>Caryophanaceae</taxon>
        <taxon>Ureibacillus</taxon>
    </lineage>
</organism>
<evidence type="ECO:0000256" key="5">
    <source>
        <dbReference type="ARBA" id="ARBA00022490"/>
    </source>
</evidence>
<dbReference type="EC" id="4.3.3.7" evidence="4 12"/>
<dbReference type="Proteomes" id="UP000640930">
    <property type="component" value="Unassembled WGS sequence"/>
</dbReference>
<dbReference type="PANTHER" id="PTHR12128">
    <property type="entry name" value="DIHYDRODIPICOLINATE SYNTHASE"/>
    <property type="match status" value="1"/>
</dbReference>
<dbReference type="InterPro" id="IPR002220">
    <property type="entry name" value="DapA-like"/>
</dbReference>
<evidence type="ECO:0000256" key="4">
    <source>
        <dbReference type="ARBA" id="ARBA00012086"/>
    </source>
</evidence>
<comment type="subcellular location">
    <subcellularLocation>
        <location evidence="12">Cytoplasm</location>
    </subcellularLocation>
</comment>
<dbReference type="PIRSF" id="PIRSF001365">
    <property type="entry name" value="DHDPS"/>
    <property type="match status" value="1"/>
</dbReference>
<evidence type="ECO:0000256" key="13">
    <source>
        <dbReference type="PIRNR" id="PIRNR001365"/>
    </source>
</evidence>
<dbReference type="InterPro" id="IPR020625">
    <property type="entry name" value="Schiff_base-form_aldolases_AS"/>
</dbReference>
<dbReference type="Pfam" id="PF00701">
    <property type="entry name" value="DHDPS"/>
    <property type="match status" value="1"/>
</dbReference>
<feature type="active site" description="Schiff-base intermediate with substrate" evidence="12">
    <location>
        <position position="162"/>
    </location>
</feature>
<comment type="pathway">
    <text evidence="2 12">Amino-acid biosynthesis; L-lysine biosynthesis via DAP pathway; (S)-tetrahydrodipicolinate from L-aspartate: step 3/4.</text>
</comment>
<dbReference type="PRINTS" id="PR00146">
    <property type="entry name" value="DHPICSNTHASE"/>
</dbReference>
<accession>A0ABR8XCI7</accession>
<evidence type="ECO:0000256" key="12">
    <source>
        <dbReference type="HAMAP-Rule" id="MF_00418"/>
    </source>
</evidence>
<keyword evidence="10 12" id="KW-0704">Schiff base</keyword>
<evidence type="ECO:0000313" key="15">
    <source>
        <dbReference type="Proteomes" id="UP000640930"/>
    </source>
</evidence>
<evidence type="ECO:0000256" key="1">
    <source>
        <dbReference type="ARBA" id="ARBA00003294"/>
    </source>
</evidence>
<dbReference type="GO" id="GO:0008840">
    <property type="term" value="F:4-hydroxy-tetrahydrodipicolinate synthase activity"/>
    <property type="evidence" value="ECO:0007669"/>
    <property type="project" value="UniProtKB-EC"/>
</dbReference>
<dbReference type="PROSITE" id="PS00665">
    <property type="entry name" value="DHDPS_1"/>
    <property type="match status" value="1"/>
</dbReference>
<evidence type="ECO:0000256" key="6">
    <source>
        <dbReference type="ARBA" id="ARBA00022605"/>
    </source>
</evidence>
<dbReference type="PROSITE" id="PS00666">
    <property type="entry name" value="DHDPS_2"/>
    <property type="match status" value="1"/>
</dbReference>
<evidence type="ECO:0000256" key="8">
    <source>
        <dbReference type="ARBA" id="ARBA00023154"/>
    </source>
</evidence>
<dbReference type="EMBL" id="JACSQA010000012">
    <property type="protein sequence ID" value="MBD8026947.1"/>
    <property type="molecule type" value="Genomic_DNA"/>
</dbReference>
<keyword evidence="15" id="KW-1185">Reference proteome</keyword>
<dbReference type="InterPro" id="IPR013785">
    <property type="entry name" value="Aldolase_TIM"/>
</dbReference>
<evidence type="ECO:0000256" key="3">
    <source>
        <dbReference type="ARBA" id="ARBA00007592"/>
    </source>
</evidence>
<dbReference type="Gene3D" id="3.20.20.70">
    <property type="entry name" value="Aldolase class I"/>
    <property type="match status" value="1"/>
</dbReference>
<comment type="caution">
    <text evidence="12">Was originally thought to be a dihydrodipicolinate synthase (DHDPS), catalyzing the condensation of (S)-aspartate-beta-semialdehyde [(S)-ASA] and pyruvate to dihydrodipicolinate (DHDP). However, it was shown in E.coli that the product of the enzymatic reaction is not dihydrodipicolinate but in fact (4S)-4-hydroxy-2,3,4,5-tetrahydro-(2S)-dipicolinic acid (HTPA), and that the consecutive dehydration reaction leading to DHDP is not spontaneous but catalyzed by DapB.</text>
</comment>
<evidence type="ECO:0000313" key="14">
    <source>
        <dbReference type="EMBL" id="MBD8026947.1"/>
    </source>
</evidence>